<dbReference type="EMBL" id="GBYB01008418">
    <property type="protein sequence ID" value="JAG78185.1"/>
    <property type="molecule type" value="Transcribed_RNA"/>
</dbReference>
<sequence length="1039" mass="117995">MRLQEISRKMLAKRRRICVDTQTDSASTLRLKDKGINVREPKVLRKDASVLTDRHENYDLLEPTDKVVRRVKEMSTSTTDAPDVPPVYFKDSANITEHCSNHWDSMELCQHDSGILYDDAHFDSAIEMTESSMNTNLPTEPPCTGVQTSEEDKRTCCDDKRHSKPPHPCQKETKPCCPPKIHDDHDHGHGHDHGHDHGDHEHSHEHSHEDDGLYHDHNHHDHSHDHSHDHKPIDAHEHDHHDRHNHHSHHPVVKPCCPPQLHSPHKHKVDDCDKSVISINLPDMINITIQSPTVLESKVQVFEGKDSRQSDTKRDTACQTDKNLGLEIGTLTDENFIRPRMRDSSTTTMTRPSGSQTDGRTFRIENIFHDPRCTVENGSTSIDLHPGISSNCYQPNNSILFTNSIGTSFAVANRDNEKFYDSGLLSPVGRRRKSLTSEWFNKTSCTWPSTSRWRSQSPLGISRQYNYSSIPSDKYTLASNYFNKRDGCINSLSSRNNSHCDTYNANMFKTGNEQRAVTKPVETKVTDKLPTLMCPSAGVTNEGLRSSSFIGMIDRKGVYEQETNFSDDSLDPKDERVRRATGHIKTNSIVKNETEDNVNDNPCPPDVVAHTKKDGTDSLLYPEDIADFDDTDIQLPRTKVSVLSNDLPPPVQQFKSMILGVPIVPLLLNTQHDTRDNERVLSHKSSGDKKRVSFGDANIIIEPVTSPLRNYRFAESSGSIMKLNSPESTENKITWKQSLQSNCPAKLSARNKADTDKSKKSTNIIEECLDEALVFMRNINSINKYISPGDEVDEKHQLDRNSTTRDEKLEVSACSPYEKCLRSMERLEQCLSRVKCQDDALQREYRSKRESAEAKHDLAEFSQDSEKSMNSMDDLSVKYNNSYSVDRYFHRCVDDTDEDNESANFDLKTLSRYRRIIDTSRVNHKPKKRSHSLSSARLSDCELDNSNIYPKLIGEIDEEALIARVKKSLPSPRCTISKYDSSDESSSSDEALAAFMESIDKVSRSKDKFKYPASPRVKFLQLLSERRRIVENSRSTGAS</sequence>
<evidence type="ECO:0000313" key="3">
    <source>
        <dbReference type="EMBL" id="JAG83478.1"/>
    </source>
</evidence>
<protein>
    <submittedName>
        <fullName evidence="2">Uncharacterized protein</fullName>
    </submittedName>
</protein>
<gene>
    <name evidence="3" type="ORF">g.16890</name>
    <name evidence="2" type="ORF">g.16895</name>
</gene>
<organism evidence="2">
    <name type="scientific">Fopius arisanus</name>
    <dbReference type="NCBI Taxonomy" id="64838"/>
    <lineage>
        <taxon>Eukaryota</taxon>
        <taxon>Metazoa</taxon>
        <taxon>Ecdysozoa</taxon>
        <taxon>Arthropoda</taxon>
        <taxon>Hexapoda</taxon>
        <taxon>Insecta</taxon>
        <taxon>Pterygota</taxon>
        <taxon>Neoptera</taxon>
        <taxon>Endopterygota</taxon>
        <taxon>Hymenoptera</taxon>
        <taxon>Apocrita</taxon>
        <taxon>Ichneumonoidea</taxon>
        <taxon>Braconidae</taxon>
        <taxon>Opiinae</taxon>
        <taxon>Fopius</taxon>
    </lineage>
</organism>
<feature type="compositionally biased region" description="Basic and acidic residues" evidence="1">
    <location>
        <begin position="186"/>
        <end position="242"/>
    </location>
</feature>
<feature type="compositionally biased region" description="Basic residues" evidence="1">
    <location>
        <begin position="243"/>
        <end position="252"/>
    </location>
</feature>
<feature type="region of interest" description="Disordered" evidence="1">
    <location>
        <begin position="132"/>
        <end position="151"/>
    </location>
</feature>
<name>A0A0C9Q2Y1_9HYME</name>
<dbReference type="AlphaFoldDB" id="A0A0C9Q2Y1"/>
<evidence type="ECO:0000256" key="1">
    <source>
        <dbReference type="SAM" id="MobiDB-lite"/>
    </source>
</evidence>
<proteinExistence type="predicted"/>
<accession>A0A0C9Q2Y1</accession>
<reference evidence="2" key="1">
    <citation type="submission" date="2015-01" db="EMBL/GenBank/DDBJ databases">
        <title>Transcriptome Assembly of Fopius arisanus.</title>
        <authorList>
            <person name="Geib S."/>
        </authorList>
    </citation>
    <scope>NUCLEOTIDE SEQUENCE</scope>
</reference>
<feature type="region of interest" description="Disordered" evidence="1">
    <location>
        <begin position="846"/>
        <end position="867"/>
    </location>
</feature>
<dbReference type="EMBL" id="GBYB01013711">
    <property type="protein sequence ID" value="JAG83478.1"/>
    <property type="molecule type" value="Transcribed_RNA"/>
</dbReference>
<evidence type="ECO:0000313" key="2">
    <source>
        <dbReference type="EMBL" id="JAG78185.1"/>
    </source>
</evidence>
<feature type="region of interest" description="Disordered" evidence="1">
    <location>
        <begin position="186"/>
        <end position="269"/>
    </location>
</feature>